<gene>
    <name evidence="2" type="ORF">FL622_00860</name>
</gene>
<keyword evidence="1" id="KW-0472">Membrane</keyword>
<protein>
    <submittedName>
        <fullName evidence="2">DUF1622 domain-containing protein</fullName>
    </submittedName>
</protein>
<dbReference type="OrthoDB" id="9812897at2"/>
<reference evidence="2 3" key="1">
    <citation type="submission" date="2019-07" db="EMBL/GenBank/DDBJ databases">
        <title>Insights of Desulfuromonas acetexigens electromicrobiology.</title>
        <authorList>
            <person name="Katuri K."/>
            <person name="Sapireddy V."/>
            <person name="Shaw D.R."/>
            <person name="Saikaly P."/>
        </authorList>
    </citation>
    <scope>NUCLEOTIDE SEQUENCE [LARGE SCALE GENOMIC DNA]</scope>
    <source>
        <strain evidence="2 3">2873</strain>
    </source>
</reference>
<dbReference type="Pfam" id="PF07784">
    <property type="entry name" value="DUF1622"/>
    <property type="match status" value="1"/>
</dbReference>
<evidence type="ECO:0000313" key="3">
    <source>
        <dbReference type="Proteomes" id="UP000317155"/>
    </source>
</evidence>
<keyword evidence="1" id="KW-0812">Transmembrane</keyword>
<accession>A0A550JKP2</accession>
<evidence type="ECO:0000256" key="1">
    <source>
        <dbReference type="SAM" id="Phobius"/>
    </source>
</evidence>
<comment type="caution">
    <text evidence="2">The sequence shown here is derived from an EMBL/GenBank/DDBJ whole genome shotgun (WGS) entry which is preliminary data.</text>
</comment>
<dbReference type="InterPro" id="IPR012427">
    <property type="entry name" value="DUF1622"/>
</dbReference>
<feature type="transmembrane region" description="Helical" evidence="1">
    <location>
        <begin position="58"/>
        <end position="78"/>
    </location>
</feature>
<dbReference type="AlphaFoldDB" id="A0A550JKP2"/>
<name>A0A550JKP2_9BACT</name>
<dbReference type="PANTHER" id="PTHR38468">
    <property type="entry name" value="SLL0939 PROTEIN"/>
    <property type="match status" value="1"/>
</dbReference>
<evidence type="ECO:0000313" key="2">
    <source>
        <dbReference type="EMBL" id="TRO83765.1"/>
    </source>
</evidence>
<organism evidence="2 3">
    <name type="scientific">Trichloromonas acetexigens</name>
    <dbReference type="NCBI Taxonomy" id="38815"/>
    <lineage>
        <taxon>Bacteria</taxon>
        <taxon>Pseudomonadati</taxon>
        <taxon>Thermodesulfobacteriota</taxon>
        <taxon>Desulfuromonadia</taxon>
        <taxon>Desulfuromonadales</taxon>
        <taxon>Trichloromonadaceae</taxon>
        <taxon>Trichloromonas</taxon>
    </lineage>
</organism>
<dbReference type="EMBL" id="VJVV01000001">
    <property type="protein sequence ID" value="TRO83765.1"/>
    <property type="molecule type" value="Genomic_DNA"/>
</dbReference>
<keyword evidence="3" id="KW-1185">Reference proteome</keyword>
<sequence>MGHFVTPVAAWCAEIIEILGVGLITFMALHALVHAALRLRRNEEKGIIFQELRQALGQGILLGLELLIAADIIYTVAVDLTFESIGVLALVVLIRTFLSFTLEVELTGRWPWQGNGD</sequence>
<proteinExistence type="predicted"/>
<dbReference type="Proteomes" id="UP000317155">
    <property type="component" value="Unassembled WGS sequence"/>
</dbReference>
<dbReference type="RefSeq" id="WP_092052452.1">
    <property type="nucleotide sequence ID" value="NZ_FOJJ01000001.1"/>
</dbReference>
<dbReference type="PANTHER" id="PTHR38468:SF1">
    <property type="entry name" value="SLL0939 PROTEIN"/>
    <property type="match status" value="1"/>
</dbReference>
<feature type="transmembrane region" description="Helical" evidence="1">
    <location>
        <begin position="15"/>
        <end position="37"/>
    </location>
</feature>
<keyword evidence="1" id="KW-1133">Transmembrane helix</keyword>